<evidence type="ECO:0000256" key="1">
    <source>
        <dbReference type="SAM" id="MobiDB-lite"/>
    </source>
</evidence>
<accession>A0AAV9IX60</accession>
<feature type="region of interest" description="Disordered" evidence="1">
    <location>
        <begin position="148"/>
        <end position="170"/>
    </location>
</feature>
<name>A0AAV9IX60_CYACA</name>
<evidence type="ECO:0000313" key="2">
    <source>
        <dbReference type="EMBL" id="KAK4536695.1"/>
    </source>
</evidence>
<organism evidence="2 3">
    <name type="scientific">Cyanidium caldarium</name>
    <name type="common">Red alga</name>
    <dbReference type="NCBI Taxonomy" id="2771"/>
    <lineage>
        <taxon>Eukaryota</taxon>
        <taxon>Rhodophyta</taxon>
        <taxon>Bangiophyceae</taxon>
        <taxon>Cyanidiales</taxon>
        <taxon>Cyanidiaceae</taxon>
        <taxon>Cyanidium</taxon>
    </lineage>
</organism>
<feature type="region of interest" description="Disordered" evidence="1">
    <location>
        <begin position="219"/>
        <end position="249"/>
    </location>
</feature>
<keyword evidence="3" id="KW-1185">Reference proteome</keyword>
<feature type="compositionally biased region" description="Polar residues" evidence="1">
    <location>
        <begin position="66"/>
        <end position="86"/>
    </location>
</feature>
<protein>
    <submittedName>
        <fullName evidence="2">Uncharacterized protein</fullName>
    </submittedName>
</protein>
<dbReference type="AlphaFoldDB" id="A0AAV9IX60"/>
<proteinExistence type="predicted"/>
<dbReference type="EMBL" id="JANCYW010000009">
    <property type="protein sequence ID" value="KAK4536695.1"/>
    <property type="molecule type" value="Genomic_DNA"/>
</dbReference>
<feature type="region of interest" description="Disordered" evidence="1">
    <location>
        <begin position="63"/>
        <end position="100"/>
    </location>
</feature>
<comment type="caution">
    <text evidence="2">The sequence shown here is derived from an EMBL/GenBank/DDBJ whole genome shotgun (WGS) entry which is preliminary data.</text>
</comment>
<gene>
    <name evidence="2" type="ORF">CDCA_CDCA09G2720</name>
</gene>
<dbReference type="Proteomes" id="UP001301350">
    <property type="component" value="Unassembled WGS sequence"/>
</dbReference>
<sequence>MDSRLTLAELVRLRNFQEEESAAAFSLSQGSTWSRRRQEHGAGAGIAARERLDRLAKVVGHLPDTGRQTASGSPALSDCSWESDTSDVTHGELAQDAKGVGPARRVLRGRRTGLVPPRRLRVDVYGLEDVREFWTACRSFRVQASAQRDGGTAAHRPQSAHQVGDSPSDPVAQALQFGWGGDAGCDDVTSLTTEHAVDAVHVECGLRFRRGRKRAHTAVMDTSAAAEWSPRVESPNATKTEGQPISDDGAADAYYEQSRRGSLGAMTPAPDSPQLAALRTPPPMSSFLSTIDVESPGPMSSVEDTSADAFADQLSRSDHDERALLEACAKPEHAATNTPKPARRPRSHTSAFMKPAEIDAYLANRTQVEVPLTHDDIGGVRKRRRFRVLRFWRGETVEYEGHGVCRLPTIARVVVAPASPVEVLPCMRRYYRDGVMKSGFRSKIQSRLVSPERARFYANIQPPTHLALA</sequence>
<reference evidence="2 3" key="1">
    <citation type="submission" date="2022-07" db="EMBL/GenBank/DDBJ databases">
        <title>Genome-wide signatures of adaptation to extreme environments.</title>
        <authorList>
            <person name="Cho C.H."/>
            <person name="Yoon H.S."/>
        </authorList>
    </citation>
    <scope>NUCLEOTIDE SEQUENCE [LARGE SCALE GENOMIC DNA]</scope>
    <source>
        <strain evidence="2 3">DBV 063 E5</strain>
    </source>
</reference>
<evidence type="ECO:0000313" key="3">
    <source>
        <dbReference type="Proteomes" id="UP001301350"/>
    </source>
</evidence>